<proteinExistence type="predicted"/>
<keyword evidence="3" id="KW-1185">Reference proteome</keyword>
<protein>
    <submittedName>
        <fullName evidence="2">Uncharacterized protein</fullName>
    </submittedName>
</protein>
<reference evidence="2 3" key="1">
    <citation type="submission" date="2024-10" db="EMBL/GenBank/DDBJ databases">
        <title>Updated reference genomes for cyclostephanoid diatoms.</title>
        <authorList>
            <person name="Roberts W.R."/>
            <person name="Alverson A.J."/>
        </authorList>
    </citation>
    <scope>NUCLEOTIDE SEQUENCE [LARGE SCALE GENOMIC DNA]</scope>
    <source>
        <strain evidence="2 3">AJA232-27</strain>
    </source>
</reference>
<evidence type="ECO:0000313" key="3">
    <source>
        <dbReference type="Proteomes" id="UP001530293"/>
    </source>
</evidence>
<accession>A0ABD3M3Y5</accession>
<sequence length="240" mass="26048">MVNSITTFLVAVMMASDAAMAFTASSRVHNHLVTSSSSSSSTSLHATYASSPPTRRDVFASIIGSSAAITAATITSIANPTLAYAAGSNSPPTPDEIARIQTGYDNIRYLLDHWEQETTVCREAGGKECKRDADPVRKYLGLRSTTDPLFQIEKVFAKVRFMEDLDPDKLEAFFEATEDWNTAMNMSNSMSYISQFAEYNPGGGKDEVLKYLNEAQTQVVLAEKALKVILDCVKSASSSA</sequence>
<organism evidence="2 3">
    <name type="scientific">Discostella pseudostelligera</name>
    <dbReference type="NCBI Taxonomy" id="259834"/>
    <lineage>
        <taxon>Eukaryota</taxon>
        <taxon>Sar</taxon>
        <taxon>Stramenopiles</taxon>
        <taxon>Ochrophyta</taxon>
        <taxon>Bacillariophyta</taxon>
        <taxon>Coscinodiscophyceae</taxon>
        <taxon>Thalassiosirophycidae</taxon>
        <taxon>Stephanodiscales</taxon>
        <taxon>Stephanodiscaceae</taxon>
        <taxon>Discostella</taxon>
    </lineage>
</organism>
<feature type="signal peptide" evidence="1">
    <location>
        <begin position="1"/>
        <end position="21"/>
    </location>
</feature>
<keyword evidence="1" id="KW-0732">Signal</keyword>
<gene>
    <name evidence="2" type="ORF">ACHAWU_002684</name>
</gene>
<comment type="caution">
    <text evidence="2">The sequence shown here is derived from an EMBL/GenBank/DDBJ whole genome shotgun (WGS) entry which is preliminary data.</text>
</comment>
<evidence type="ECO:0000313" key="2">
    <source>
        <dbReference type="EMBL" id="KAL3758750.1"/>
    </source>
</evidence>
<feature type="chain" id="PRO_5044845330" evidence="1">
    <location>
        <begin position="22"/>
        <end position="240"/>
    </location>
</feature>
<dbReference type="AlphaFoldDB" id="A0ABD3M3Y5"/>
<dbReference type="Proteomes" id="UP001530293">
    <property type="component" value="Unassembled WGS sequence"/>
</dbReference>
<name>A0ABD3M3Y5_9STRA</name>
<dbReference type="EMBL" id="JALLBG020000225">
    <property type="protein sequence ID" value="KAL3758750.1"/>
    <property type="molecule type" value="Genomic_DNA"/>
</dbReference>
<evidence type="ECO:0000256" key="1">
    <source>
        <dbReference type="SAM" id="SignalP"/>
    </source>
</evidence>